<gene>
    <name evidence="1" type="ORF">PTRA_a1481</name>
</gene>
<reference evidence="1 2" key="1">
    <citation type="submission" date="2015-03" db="EMBL/GenBank/DDBJ databases">
        <authorList>
            <person name="Murphy D."/>
        </authorList>
    </citation>
    <scope>NUCLEOTIDE SEQUENCE [LARGE SCALE GENOMIC DNA]</scope>
    <source>
        <strain evidence="1 2">KMM 520</strain>
    </source>
</reference>
<dbReference type="Proteomes" id="UP000065261">
    <property type="component" value="Chromosome I"/>
</dbReference>
<organism evidence="1">
    <name type="scientific">Pseudoalteromonas translucida KMM 520</name>
    <dbReference type="NCBI Taxonomy" id="1315283"/>
    <lineage>
        <taxon>Bacteria</taxon>
        <taxon>Pseudomonadati</taxon>
        <taxon>Pseudomonadota</taxon>
        <taxon>Gammaproteobacteria</taxon>
        <taxon>Alteromonadales</taxon>
        <taxon>Pseudoalteromonadaceae</taxon>
        <taxon>Pseudoalteromonas</taxon>
    </lineage>
</organism>
<dbReference type="PATRIC" id="fig|1315283.4.peg.1281"/>
<dbReference type="KEGG" id="ptn:PTRA_a1481"/>
<proteinExistence type="predicted"/>
<dbReference type="EMBL" id="CP011034">
    <property type="protein sequence ID" value="ALS32688.1"/>
    <property type="molecule type" value="Genomic_DNA"/>
</dbReference>
<accession>A0A0U2VDK9</accession>
<protein>
    <submittedName>
        <fullName evidence="1">Uncharacterized protein</fullName>
    </submittedName>
</protein>
<name>A0A0U2VDK9_9GAMM</name>
<sequence length="40" mass="4787">MNEEAHYVFAVIHNNAHEKCKDYGYMRGLKQTADDFRNRN</sequence>
<evidence type="ECO:0000313" key="1">
    <source>
        <dbReference type="EMBL" id="ALS32688.1"/>
    </source>
</evidence>
<dbReference type="AlphaFoldDB" id="A0A0U2VDK9"/>
<evidence type="ECO:0000313" key="2">
    <source>
        <dbReference type="Proteomes" id="UP000065261"/>
    </source>
</evidence>